<dbReference type="EMBL" id="CAADRA010006020">
    <property type="protein sequence ID" value="VFT93664.1"/>
    <property type="molecule type" value="Genomic_DNA"/>
</dbReference>
<reference evidence="2 3" key="1">
    <citation type="submission" date="2019-03" db="EMBL/GenBank/DDBJ databases">
        <authorList>
            <person name="Gaulin E."/>
            <person name="Dumas B."/>
        </authorList>
    </citation>
    <scope>NUCLEOTIDE SEQUENCE [LARGE SCALE GENOMIC DNA]</scope>
    <source>
        <strain evidence="2">CBS 568.67</strain>
    </source>
</reference>
<dbReference type="OrthoDB" id="77763at2759"/>
<protein>
    <submittedName>
        <fullName evidence="2">Aste57867_16901 protein</fullName>
    </submittedName>
</protein>
<accession>A0A485L6H9</accession>
<evidence type="ECO:0000313" key="1">
    <source>
        <dbReference type="EMBL" id="KAF0691955.1"/>
    </source>
</evidence>
<sequence length="376" mass="42782">MSIGGGTNVASPDNDASTDDALVASTHIRCSNPPKTKKRIRKRVLDELEYLKHQVQVYSVQLSALQERMLDSKSEWEGRSRRQATERAAVEQENLKLKAAVEDQLKVVEALVKIVSKRPKLAEEAFLDEWRVQRLVADPTLRVQAFHAIVDAERAKMETVFIAKRMFDLTGSTFRSDLQYDDEAEGIAFDSVMTRRMAVDYVICAQVIWQRYCVQAEFNLDNVSFKPLEQVDDDDNLGYIQLVFDYASTYGVTLYNHIACKRFIEPDRIVLVLTSILDDELCPYPPHARVARETLWVVVSKATDATCTIQFVSHGILPSKSSRVETHEPHAGYMAFAEFWMACYKNNLESMSITMDHLLLSLVDPLDTKVTLYETV</sequence>
<proteinExistence type="predicted"/>
<dbReference type="Proteomes" id="UP000332933">
    <property type="component" value="Unassembled WGS sequence"/>
</dbReference>
<dbReference type="EMBL" id="VJMH01005999">
    <property type="protein sequence ID" value="KAF0691955.1"/>
    <property type="molecule type" value="Genomic_DNA"/>
</dbReference>
<keyword evidence="3" id="KW-1185">Reference proteome</keyword>
<gene>
    <name evidence="2" type="primary">Aste57867_16901</name>
    <name evidence="1" type="ORF">As57867_016843</name>
    <name evidence="2" type="ORF">ASTE57867_16901</name>
</gene>
<organism evidence="2 3">
    <name type="scientific">Aphanomyces stellatus</name>
    <dbReference type="NCBI Taxonomy" id="120398"/>
    <lineage>
        <taxon>Eukaryota</taxon>
        <taxon>Sar</taxon>
        <taxon>Stramenopiles</taxon>
        <taxon>Oomycota</taxon>
        <taxon>Saprolegniomycetes</taxon>
        <taxon>Saprolegniales</taxon>
        <taxon>Verrucalvaceae</taxon>
        <taxon>Aphanomyces</taxon>
    </lineage>
</organism>
<name>A0A485L6H9_9STRA</name>
<evidence type="ECO:0000313" key="2">
    <source>
        <dbReference type="EMBL" id="VFT93664.1"/>
    </source>
</evidence>
<reference evidence="1" key="2">
    <citation type="submission" date="2019-06" db="EMBL/GenBank/DDBJ databases">
        <title>Genomics analysis of Aphanomyces spp. identifies a new class of oomycete effector associated with host adaptation.</title>
        <authorList>
            <person name="Gaulin E."/>
        </authorList>
    </citation>
    <scope>NUCLEOTIDE SEQUENCE</scope>
    <source>
        <strain evidence="1">CBS 578.67</strain>
    </source>
</reference>
<dbReference type="AlphaFoldDB" id="A0A485L6H9"/>
<evidence type="ECO:0000313" key="3">
    <source>
        <dbReference type="Proteomes" id="UP000332933"/>
    </source>
</evidence>